<evidence type="ECO:0000313" key="2">
    <source>
        <dbReference type="Proteomes" id="UP000198725"/>
    </source>
</evidence>
<accession>A0A1I4BFX1</accession>
<proteinExistence type="predicted"/>
<name>A0A1I4BFX1_9GAMM</name>
<sequence length="66" mass="7231">MVACLLNLPAQSDDLETAITRPVDVPSGNGTYLLKIFLASAQPWGRSGFSRDALQAFRTSRQKHRG</sequence>
<evidence type="ECO:0000313" key="1">
    <source>
        <dbReference type="EMBL" id="SFK67782.1"/>
    </source>
</evidence>
<dbReference type="Proteomes" id="UP000198725">
    <property type="component" value="Unassembled WGS sequence"/>
</dbReference>
<dbReference type="EMBL" id="FOSR01000005">
    <property type="protein sequence ID" value="SFK67782.1"/>
    <property type="molecule type" value="Genomic_DNA"/>
</dbReference>
<protein>
    <submittedName>
        <fullName evidence="1">Uncharacterized protein</fullName>
    </submittedName>
</protein>
<keyword evidence="2" id="KW-1185">Reference proteome</keyword>
<reference evidence="2" key="1">
    <citation type="submission" date="2016-10" db="EMBL/GenBank/DDBJ databases">
        <authorList>
            <person name="Varghese N."/>
            <person name="Submissions S."/>
        </authorList>
    </citation>
    <scope>NUCLEOTIDE SEQUENCE [LARGE SCALE GENOMIC DNA]</scope>
    <source>
        <strain evidence="2">MO64</strain>
    </source>
</reference>
<dbReference type="AlphaFoldDB" id="A0A1I4BFX1"/>
<gene>
    <name evidence="1" type="ORF">SAMN05192579_10590</name>
</gene>
<organism evidence="1 2">
    <name type="scientific">Rhodanobacter glycinis</name>
    <dbReference type="NCBI Taxonomy" id="582702"/>
    <lineage>
        <taxon>Bacteria</taxon>
        <taxon>Pseudomonadati</taxon>
        <taxon>Pseudomonadota</taxon>
        <taxon>Gammaproteobacteria</taxon>
        <taxon>Lysobacterales</taxon>
        <taxon>Rhodanobacteraceae</taxon>
        <taxon>Rhodanobacter</taxon>
    </lineage>
</organism>